<evidence type="ECO:0000256" key="4">
    <source>
        <dbReference type="ARBA" id="ARBA00022597"/>
    </source>
</evidence>
<keyword evidence="13" id="KW-1185">Reference proteome</keyword>
<feature type="transmembrane region" description="Helical" evidence="10">
    <location>
        <begin position="102"/>
        <end position="122"/>
    </location>
</feature>
<dbReference type="AlphaFoldDB" id="A0A1H1W2S0"/>
<evidence type="ECO:0000256" key="6">
    <source>
        <dbReference type="ARBA" id="ARBA00022692"/>
    </source>
</evidence>
<evidence type="ECO:0000256" key="7">
    <source>
        <dbReference type="ARBA" id="ARBA00022989"/>
    </source>
</evidence>
<dbReference type="PANTHER" id="PTHR30009:SF4">
    <property type="entry name" value="PTS SYSTEM N-ACETYLGLUCOSAMINE-SPECIFIC EIICBA COMPONENT"/>
    <property type="match status" value="1"/>
</dbReference>
<sequence length="457" mass="48320">MNTASTDDAPRKKKRSVPGFAQLQRVGRSLMLPIAVLPAAALLQRFGQPDMLGADGLAQFAPWLQPVADTLAAAGSALFDNLPLIFAVGVAIGFAKKADGSTALAAVVGYMVLDGVFTALAPTFGSDSGDGEMVINYGVLGGIIVGIVTALLYQRYHRIKLPTYLGFFGGRRFVPIVTAVAAMLIAVVMAIVYPVFDTLINKGVGGFLMEHGSNPGTGFVFGTVNRLLIPFGLHHLLNNLPWFQLGSCTNAAGDTLHGDITCFYSGVDGTAAWTGSFMTGFFPIMMFALPAAALAIYRTAHPKRRKVVGGIMLSVALTAFITGITEPLEYAFAYVAFPLYVVHAVLTGTSLALVNALEIKSGFGFSAGAIDYVLNLGRASELSGGIGPVLLLLVIGLAYAVIYYVLFRWAIIKFNLHTPGREDDDEASVGGPSVFDEAQEAAEKSTGKKRAHDEGRS</sequence>
<keyword evidence="8 10" id="KW-0472">Membrane</keyword>
<feature type="transmembrane region" description="Helical" evidence="10">
    <location>
        <begin position="71"/>
        <end position="95"/>
    </location>
</feature>
<keyword evidence="7 10" id="KW-1133">Transmembrane helix</keyword>
<evidence type="ECO:0000256" key="10">
    <source>
        <dbReference type="SAM" id="Phobius"/>
    </source>
</evidence>
<dbReference type="RefSeq" id="WP_092107098.1">
    <property type="nucleotide sequence ID" value="NZ_LT629739.1"/>
</dbReference>
<feature type="region of interest" description="Disordered" evidence="9">
    <location>
        <begin position="438"/>
        <end position="457"/>
    </location>
</feature>
<keyword evidence="2" id="KW-0813">Transport</keyword>
<dbReference type="Proteomes" id="UP000199700">
    <property type="component" value="Chromosome"/>
</dbReference>
<evidence type="ECO:0000256" key="8">
    <source>
        <dbReference type="ARBA" id="ARBA00023136"/>
    </source>
</evidence>
<feature type="domain" description="PTS EIIC type-1" evidence="11">
    <location>
        <begin position="17"/>
        <end position="423"/>
    </location>
</feature>
<evidence type="ECO:0000256" key="1">
    <source>
        <dbReference type="ARBA" id="ARBA00004651"/>
    </source>
</evidence>
<feature type="transmembrane region" description="Helical" evidence="10">
    <location>
        <begin position="331"/>
        <end position="354"/>
    </location>
</feature>
<dbReference type="GO" id="GO:0005886">
    <property type="term" value="C:plasma membrane"/>
    <property type="evidence" value="ECO:0007669"/>
    <property type="project" value="UniProtKB-SubCell"/>
</dbReference>
<dbReference type="EMBL" id="LT629739">
    <property type="protein sequence ID" value="SDS90951.1"/>
    <property type="molecule type" value="Genomic_DNA"/>
</dbReference>
<evidence type="ECO:0000256" key="5">
    <source>
        <dbReference type="ARBA" id="ARBA00022683"/>
    </source>
</evidence>
<accession>A0A1H1W2S0</accession>
<feature type="transmembrane region" description="Helical" evidence="10">
    <location>
        <begin position="273"/>
        <end position="295"/>
    </location>
</feature>
<evidence type="ECO:0000256" key="2">
    <source>
        <dbReference type="ARBA" id="ARBA00022448"/>
    </source>
</evidence>
<dbReference type="InterPro" id="IPR013013">
    <property type="entry name" value="PTS_EIIC_1"/>
</dbReference>
<dbReference type="GO" id="GO:0015764">
    <property type="term" value="P:N-acetylglucosamine transport"/>
    <property type="evidence" value="ECO:0007669"/>
    <property type="project" value="TreeGrafter"/>
</dbReference>
<feature type="transmembrane region" description="Helical" evidence="10">
    <location>
        <begin position="361"/>
        <end position="379"/>
    </location>
</feature>
<keyword evidence="6 10" id="KW-0812">Transmembrane</keyword>
<proteinExistence type="predicted"/>
<dbReference type="STRING" id="629680.SAMN04489751_3209"/>
<keyword evidence="3" id="KW-1003">Cell membrane</keyword>
<dbReference type="GO" id="GO:0009401">
    <property type="term" value="P:phosphoenolpyruvate-dependent sugar phosphotransferase system"/>
    <property type="evidence" value="ECO:0007669"/>
    <property type="project" value="UniProtKB-KW"/>
</dbReference>
<evidence type="ECO:0000256" key="3">
    <source>
        <dbReference type="ARBA" id="ARBA00022475"/>
    </source>
</evidence>
<evidence type="ECO:0000313" key="13">
    <source>
        <dbReference type="Proteomes" id="UP000199700"/>
    </source>
</evidence>
<feature type="compositionally biased region" description="Basic and acidic residues" evidence="9">
    <location>
        <begin position="441"/>
        <end position="457"/>
    </location>
</feature>
<dbReference type="InterPro" id="IPR050429">
    <property type="entry name" value="PTS_Glucose_EIICBA"/>
</dbReference>
<dbReference type="PANTHER" id="PTHR30009">
    <property type="entry name" value="CYTOCHROME C-TYPE SYNTHESIS PROTEIN AND PTS TRANSMEMBRANE COMPONENT"/>
    <property type="match status" value="1"/>
</dbReference>
<evidence type="ECO:0000313" key="12">
    <source>
        <dbReference type="EMBL" id="SDS90951.1"/>
    </source>
</evidence>
<name>A0A1H1W2S0_BRESA</name>
<feature type="transmembrane region" description="Helical" evidence="10">
    <location>
        <begin position="134"/>
        <end position="153"/>
    </location>
</feature>
<feature type="transmembrane region" description="Helical" evidence="10">
    <location>
        <begin position="173"/>
        <end position="196"/>
    </location>
</feature>
<gene>
    <name evidence="12" type="ORF">SAMN04489751_3209</name>
</gene>
<dbReference type="InterPro" id="IPR003352">
    <property type="entry name" value="PTS_EIIC"/>
</dbReference>
<feature type="transmembrane region" description="Helical" evidence="10">
    <location>
        <begin position="385"/>
        <end position="406"/>
    </location>
</feature>
<comment type="subcellular location">
    <subcellularLocation>
        <location evidence="1">Cell membrane</location>
        <topology evidence="1">Multi-pass membrane protein</topology>
    </subcellularLocation>
</comment>
<dbReference type="OrthoDB" id="9797715at2"/>
<evidence type="ECO:0000256" key="9">
    <source>
        <dbReference type="SAM" id="MobiDB-lite"/>
    </source>
</evidence>
<dbReference type="GO" id="GO:0090563">
    <property type="term" value="F:protein-phosphocysteine-sugar phosphotransferase activity"/>
    <property type="evidence" value="ECO:0007669"/>
    <property type="project" value="TreeGrafter"/>
</dbReference>
<organism evidence="12 13">
    <name type="scientific">Brevibacterium sandarakinum</name>
    <dbReference type="NCBI Taxonomy" id="629680"/>
    <lineage>
        <taxon>Bacteria</taxon>
        <taxon>Bacillati</taxon>
        <taxon>Actinomycetota</taxon>
        <taxon>Actinomycetes</taxon>
        <taxon>Micrococcales</taxon>
        <taxon>Brevibacteriaceae</taxon>
        <taxon>Brevibacterium</taxon>
    </lineage>
</organism>
<dbReference type="PROSITE" id="PS51103">
    <property type="entry name" value="PTS_EIIC_TYPE_1"/>
    <property type="match status" value="1"/>
</dbReference>
<dbReference type="GO" id="GO:0008982">
    <property type="term" value="F:protein-N(PI)-phosphohistidine-sugar phosphotransferase activity"/>
    <property type="evidence" value="ECO:0007669"/>
    <property type="project" value="InterPro"/>
</dbReference>
<evidence type="ECO:0000259" key="11">
    <source>
        <dbReference type="PROSITE" id="PS51103"/>
    </source>
</evidence>
<dbReference type="Pfam" id="PF02378">
    <property type="entry name" value="PTS_EIIC"/>
    <property type="match status" value="1"/>
</dbReference>
<protein>
    <submittedName>
        <fullName evidence="12">PTS system N-acetylglucosamine-specific IIC component, Glc family</fullName>
    </submittedName>
</protein>
<keyword evidence="4" id="KW-0762">Sugar transport</keyword>
<feature type="transmembrane region" description="Helical" evidence="10">
    <location>
        <begin position="307"/>
        <end position="325"/>
    </location>
</feature>
<keyword evidence="5" id="KW-0598">Phosphotransferase system</keyword>
<reference evidence="12" key="1">
    <citation type="submission" date="2016-10" db="EMBL/GenBank/DDBJ databases">
        <authorList>
            <person name="Varghese N."/>
            <person name="Submissions S."/>
        </authorList>
    </citation>
    <scope>NUCLEOTIDE SEQUENCE [LARGE SCALE GENOMIC DNA]</scope>
    <source>
        <strain evidence="12">DSM 22082</strain>
    </source>
</reference>